<evidence type="ECO:0000256" key="6">
    <source>
        <dbReference type="ARBA" id="ARBA00022777"/>
    </source>
</evidence>
<evidence type="ECO:0000313" key="13">
    <source>
        <dbReference type="Proteomes" id="UP000595362"/>
    </source>
</evidence>
<feature type="active site" evidence="9">
    <location>
        <position position="12"/>
    </location>
</feature>
<evidence type="ECO:0000256" key="7">
    <source>
        <dbReference type="ARBA" id="ARBA00022840"/>
    </source>
</evidence>
<dbReference type="InterPro" id="IPR013750">
    <property type="entry name" value="GHMP_kinase_C_dom"/>
</dbReference>
<evidence type="ECO:0000256" key="1">
    <source>
        <dbReference type="ARBA" id="ARBA00009684"/>
    </source>
</evidence>
<evidence type="ECO:0000256" key="3">
    <source>
        <dbReference type="ARBA" id="ARBA00017473"/>
    </source>
</evidence>
<dbReference type="Proteomes" id="UP000595362">
    <property type="component" value="Chromosome"/>
</dbReference>
<reference evidence="12 13" key="1">
    <citation type="submission" date="2020-07" db="EMBL/GenBank/DDBJ databases">
        <title>Huge and variable diversity of episymbiotic CPR bacteria and DPANN archaea in groundwater ecosystems.</title>
        <authorList>
            <person name="He C.Y."/>
            <person name="Keren R."/>
            <person name="Whittaker M."/>
            <person name="Farag I.F."/>
            <person name="Doudna J."/>
            <person name="Cate J.H.D."/>
            <person name="Banfield J.F."/>
        </authorList>
    </citation>
    <scope>NUCLEOTIDE SEQUENCE [LARGE SCALE GENOMIC DNA]</scope>
    <source>
        <strain evidence="12">NC_groundwater_70_Ag_B-0.1um_54_66</strain>
    </source>
</reference>
<organism evidence="12 13">
    <name type="scientific">Micavibrio aeruginosavorus</name>
    <dbReference type="NCBI Taxonomy" id="349221"/>
    <lineage>
        <taxon>Bacteria</taxon>
        <taxon>Pseudomonadati</taxon>
        <taxon>Bdellovibrionota</taxon>
        <taxon>Bdellovibrionia</taxon>
        <taxon>Bdellovibrionales</taxon>
        <taxon>Pseudobdellovibrionaceae</taxon>
        <taxon>Micavibrio</taxon>
    </lineage>
</organism>
<dbReference type="UniPathway" id="UPA00056">
    <property type="reaction ID" value="UER00094"/>
</dbReference>
<dbReference type="Pfam" id="PF00288">
    <property type="entry name" value="GHMP_kinases_N"/>
    <property type="match status" value="1"/>
</dbReference>
<comment type="similarity">
    <text evidence="1 9">Belongs to the GHMP kinase family. IspE subfamily.</text>
</comment>
<dbReference type="Pfam" id="PF08544">
    <property type="entry name" value="GHMP_kinases_C"/>
    <property type="match status" value="1"/>
</dbReference>
<evidence type="ECO:0000256" key="8">
    <source>
        <dbReference type="ARBA" id="ARBA00032554"/>
    </source>
</evidence>
<comment type="function">
    <text evidence="9">Catalyzes the phosphorylation of the position 2 hydroxy group of 4-diphosphocytidyl-2C-methyl-D-erythritol.</text>
</comment>
<dbReference type="InterPro" id="IPR020568">
    <property type="entry name" value="Ribosomal_Su5_D2-typ_SF"/>
</dbReference>
<evidence type="ECO:0000256" key="4">
    <source>
        <dbReference type="ARBA" id="ARBA00022679"/>
    </source>
</evidence>
<protein>
    <recommendedName>
        <fullName evidence="3 9">4-diphosphocytidyl-2-C-methyl-D-erythritol kinase</fullName>
        <shortName evidence="9">CMK</shortName>
        <ecNumber evidence="2 9">2.7.1.148</ecNumber>
    </recommendedName>
    <alternativeName>
        <fullName evidence="8 9">4-(cytidine-5'-diphospho)-2-C-methyl-D-erythritol kinase</fullName>
    </alternativeName>
</protein>
<proteinExistence type="inferred from homology"/>
<dbReference type="Gene3D" id="3.30.70.890">
    <property type="entry name" value="GHMP kinase, C-terminal domain"/>
    <property type="match status" value="1"/>
</dbReference>
<dbReference type="InterPro" id="IPR006204">
    <property type="entry name" value="GHMP_kinase_N_dom"/>
</dbReference>
<dbReference type="InterPro" id="IPR036554">
    <property type="entry name" value="GHMP_kinase_C_sf"/>
</dbReference>
<dbReference type="AlphaFoldDB" id="A0A7T5R1Q6"/>
<keyword evidence="9" id="KW-0414">Isoprene biosynthesis</keyword>
<dbReference type="NCBIfam" id="NF011202">
    <property type="entry name" value="PRK14608.1"/>
    <property type="match status" value="1"/>
</dbReference>
<evidence type="ECO:0000259" key="10">
    <source>
        <dbReference type="Pfam" id="PF00288"/>
    </source>
</evidence>
<dbReference type="SUPFAM" id="SSF55060">
    <property type="entry name" value="GHMP Kinase, C-terminal domain"/>
    <property type="match status" value="1"/>
</dbReference>
<dbReference type="GO" id="GO:0019288">
    <property type="term" value="P:isopentenyl diphosphate biosynthetic process, methylerythritol 4-phosphate pathway"/>
    <property type="evidence" value="ECO:0007669"/>
    <property type="project" value="UniProtKB-UniRule"/>
</dbReference>
<name>A0A7T5R1Q6_9BACT</name>
<dbReference type="GO" id="GO:0016114">
    <property type="term" value="P:terpenoid biosynthetic process"/>
    <property type="evidence" value="ECO:0007669"/>
    <property type="project" value="UniProtKB-UniRule"/>
</dbReference>
<accession>A0A7T5R1Q6</accession>
<sequence length="302" mass="32868">MSSALTVIAPAKVNLYLHVTGRRDDGYHLLDSLVVFADIADQIALAPASRFSFSIEGPYAVAFTAEDRDSGLLSRNLAVRAAYACSRHFNHPLDCRITLVKNLPLASGLGGGSADAAAVIWGLIRFWQIKAPPLSSLMPLLLSLGADVPVCYLAQGAHVSGVGEILCPYEPMPEWPALLVNPRQICPTPAVFRAYHDRVHEFSTPTILPETLEDRGEALSFLENRRNDLQGAAIDQIPAIGAVLSAMEQTSSLRLARMSGSGATVFGLYENDESAYGAAEQMQSRFPNWWVRPCRLNSVVRY</sequence>
<keyword evidence="5 9" id="KW-0547">Nucleotide-binding</keyword>
<gene>
    <name evidence="9" type="primary">ispE</name>
    <name evidence="12" type="ORF">HYS17_10640</name>
</gene>
<dbReference type="GO" id="GO:0005524">
    <property type="term" value="F:ATP binding"/>
    <property type="evidence" value="ECO:0007669"/>
    <property type="project" value="UniProtKB-UniRule"/>
</dbReference>
<dbReference type="PIRSF" id="PIRSF010376">
    <property type="entry name" value="IspE"/>
    <property type="match status" value="1"/>
</dbReference>
<dbReference type="HAMAP" id="MF_00061">
    <property type="entry name" value="IspE"/>
    <property type="match status" value="1"/>
</dbReference>
<feature type="domain" description="GHMP kinase C-terminal" evidence="11">
    <location>
        <begin position="223"/>
        <end position="288"/>
    </location>
</feature>
<dbReference type="Gene3D" id="3.30.230.10">
    <property type="match status" value="1"/>
</dbReference>
<feature type="active site" evidence="9">
    <location>
        <position position="147"/>
    </location>
</feature>
<keyword evidence="6 9" id="KW-0418">Kinase</keyword>
<feature type="binding site" evidence="9">
    <location>
        <begin position="104"/>
        <end position="114"/>
    </location>
    <ligand>
        <name>ATP</name>
        <dbReference type="ChEBI" id="CHEBI:30616"/>
    </ligand>
</feature>
<dbReference type="PANTHER" id="PTHR43527">
    <property type="entry name" value="4-DIPHOSPHOCYTIDYL-2-C-METHYL-D-ERYTHRITOL KINASE, CHLOROPLASTIC"/>
    <property type="match status" value="1"/>
</dbReference>
<dbReference type="PANTHER" id="PTHR43527:SF2">
    <property type="entry name" value="4-DIPHOSPHOCYTIDYL-2-C-METHYL-D-ERYTHRITOL KINASE, CHLOROPLASTIC"/>
    <property type="match status" value="1"/>
</dbReference>
<feature type="domain" description="GHMP kinase N-terminal" evidence="10">
    <location>
        <begin position="76"/>
        <end position="153"/>
    </location>
</feature>
<keyword evidence="7 9" id="KW-0067">ATP-binding</keyword>
<dbReference type="EMBL" id="CP066681">
    <property type="protein sequence ID" value="QQG35942.1"/>
    <property type="molecule type" value="Genomic_DNA"/>
</dbReference>
<dbReference type="InterPro" id="IPR004424">
    <property type="entry name" value="IspE"/>
</dbReference>
<evidence type="ECO:0000256" key="2">
    <source>
        <dbReference type="ARBA" id="ARBA00012052"/>
    </source>
</evidence>
<keyword evidence="4 9" id="KW-0808">Transferase</keyword>
<comment type="catalytic activity">
    <reaction evidence="9">
        <text>4-CDP-2-C-methyl-D-erythritol + ATP = 4-CDP-2-C-methyl-D-erythritol 2-phosphate + ADP + H(+)</text>
        <dbReference type="Rhea" id="RHEA:18437"/>
        <dbReference type="ChEBI" id="CHEBI:15378"/>
        <dbReference type="ChEBI" id="CHEBI:30616"/>
        <dbReference type="ChEBI" id="CHEBI:57823"/>
        <dbReference type="ChEBI" id="CHEBI:57919"/>
        <dbReference type="ChEBI" id="CHEBI:456216"/>
        <dbReference type="EC" id="2.7.1.148"/>
    </reaction>
</comment>
<dbReference type="GO" id="GO:0050515">
    <property type="term" value="F:4-(cytidine 5'-diphospho)-2-C-methyl-D-erythritol kinase activity"/>
    <property type="evidence" value="ECO:0007669"/>
    <property type="project" value="UniProtKB-UniRule"/>
</dbReference>
<dbReference type="NCBIfam" id="TIGR00154">
    <property type="entry name" value="ispE"/>
    <property type="match status" value="1"/>
</dbReference>
<evidence type="ECO:0000259" key="11">
    <source>
        <dbReference type="Pfam" id="PF08544"/>
    </source>
</evidence>
<evidence type="ECO:0000313" key="12">
    <source>
        <dbReference type="EMBL" id="QQG35942.1"/>
    </source>
</evidence>
<dbReference type="SUPFAM" id="SSF54211">
    <property type="entry name" value="Ribosomal protein S5 domain 2-like"/>
    <property type="match status" value="1"/>
</dbReference>
<dbReference type="EC" id="2.7.1.148" evidence="2 9"/>
<comment type="pathway">
    <text evidence="9">Isoprenoid biosynthesis; isopentenyl diphosphate biosynthesis via DXP pathway; isopentenyl diphosphate from 1-deoxy-D-xylulose 5-phosphate: step 3/6.</text>
</comment>
<evidence type="ECO:0000256" key="9">
    <source>
        <dbReference type="HAMAP-Rule" id="MF_00061"/>
    </source>
</evidence>
<dbReference type="InterPro" id="IPR014721">
    <property type="entry name" value="Ribsml_uS5_D2-typ_fold_subgr"/>
</dbReference>
<evidence type="ECO:0000256" key="5">
    <source>
        <dbReference type="ARBA" id="ARBA00022741"/>
    </source>
</evidence>